<gene>
    <name evidence="7" type="ORF">CSOL1703_00013187</name>
</gene>
<keyword evidence="1" id="KW-0479">Metal-binding</keyword>
<keyword evidence="4" id="KW-0804">Transcription</keyword>
<evidence type="ECO:0000256" key="2">
    <source>
        <dbReference type="ARBA" id="ARBA00022833"/>
    </source>
</evidence>
<evidence type="ECO:0000256" key="1">
    <source>
        <dbReference type="ARBA" id="ARBA00022723"/>
    </source>
</evidence>
<dbReference type="CDD" id="cd00067">
    <property type="entry name" value="GAL4"/>
    <property type="match status" value="1"/>
</dbReference>
<evidence type="ECO:0000256" key="4">
    <source>
        <dbReference type="ARBA" id="ARBA00023163"/>
    </source>
</evidence>
<keyword evidence="5" id="KW-0539">Nucleus</keyword>
<evidence type="ECO:0000313" key="8">
    <source>
        <dbReference type="Proteomes" id="UP000775872"/>
    </source>
</evidence>
<dbReference type="EMBL" id="CABFOC020000018">
    <property type="protein sequence ID" value="CAH0046951.1"/>
    <property type="molecule type" value="Genomic_DNA"/>
</dbReference>
<evidence type="ECO:0000313" key="7">
    <source>
        <dbReference type="EMBL" id="CAH0046951.1"/>
    </source>
</evidence>
<dbReference type="OrthoDB" id="9930022at2759"/>
<keyword evidence="2" id="KW-0862">Zinc</keyword>
<dbReference type="PRINTS" id="PR00755">
    <property type="entry name" value="AFLATOXINBRP"/>
</dbReference>
<organism evidence="7 8">
    <name type="scientific">Clonostachys solani</name>
    <dbReference type="NCBI Taxonomy" id="160281"/>
    <lineage>
        <taxon>Eukaryota</taxon>
        <taxon>Fungi</taxon>
        <taxon>Dikarya</taxon>
        <taxon>Ascomycota</taxon>
        <taxon>Pezizomycotina</taxon>
        <taxon>Sordariomycetes</taxon>
        <taxon>Hypocreomycetidae</taxon>
        <taxon>Hypocreales</taxon>
        <taxon>Bionectriaceae</taxon>
        <taxon>Clonostachys</taxon>
    </lineage>
</organism>
<dbReference type="Pfam" id="PF00172">
    <property type="entry name" value="Zn_clus"/>
    <property type="match status" value="1"/>
</dbReference>
<dbReference type="PANTHER" id="PTHR47660">
    <property type="entry name" value="TRANSCRIPTION FACTOR WITH C2H2 AND ZN(2)-CYS(6) DNA BINDING DOMAIN (EUROFUNG)-RELATED-RELATED"/>
    <property type="match status" value="1"/>
</dbReference>
<dbReference type="PROSITE" id="PS00463">
    <property type="entry name" value="ZN2_CY6_FUNGAL_1"/>
    <property type="match status" value="1"/>
</dbReference>
<dbReference type="SUPFAM" id="SSF57701">
    <property type="entry name" value="Zn2/Cys6 DNA-binding domain"/>
    <property type="match status" value="1"/>
</dbReference>
<reference evidence="8" key="1">
    <citation type="submission" date="2019-06" db="EMBL/GenBank/DDBJ databases">
        <authorList>
            <person name="Broberg M."/>
        </authorList>
    </citation>
    <scope>NUCLEOTIDE SEQUENCE [LARGE SCALE GENOMIC DNA]</scope>
</reference>
<name>A0A9N9Z0S0_9HYPO</name>
<evidence type="ECO:0000259" key="6">
    <source>
        <dbReference type="PROSITE" id="PS50048"/>
    </source>
</evidence>
<dbReference type="Gene3D" id="4.10.240.10">
    <property type="entry name" value="Zn(2)-C6 fungal-type DNA-binding domain"/>
    <property type="match status" value="1"/>
</dbReference>
<evidence type="ECO:0000256" key="3">
    <source>
        <dbReference type="ARBA" id="ARBA00023015"/>
    </source>
</evidence>
<dbReference type="InterPro" id="IPR036864">
    <property type="entry name" value="Zn2-C6_fun-type_DNA-bd_sf"/>
</dbReference>
<proteinExistence type="predicted"/>
<keyword evidence="8" id="KW-1185">Reference proteome</keyword>
<reference evidence="7 8" key="2">
    <citation type="submission" date="2021-10" db="EMBL/GenBank/DDBJ databases">
        <authorList>
            <person name="Piombo E."/>
        </authorList>
    </citation>
    <scope>NUCLEOTIDE SEQUENCE [LARGE SCALE GENOMIC DNA]</scope>
</reference>
<dbReference type="AlphaFoldDB" id="A0A9N9Z0S0"/>
<keyword evidence="3" id="KW-0805">Transcription regulation</keyword>
<accession>A0A9N9Z0S0</accession>
<sequence length="426" mass="48823">MAGTSRQKACLACADSKRRCDKQLPECQRCLDKGVACVYPQSRRRPFTHDRHNYFRVDHGPALEQYDPTVYNPDFEGLSTMIAASNDNQFSDIIATLAPIFPSPESNLVEQAIIAANDDILGIQTPWFLQDETWQLQHSEERAACVSYIELEPLIRAVERMLEDWIKDGYNSFIHRRLYRLGMPTYLQDAFTTLATYIGRAPAVKDLIIQIAMDRLSAFVNQRLSTIDQGAKGLQTHLARVQTLFIYEFIVLFDGSVRARACGERQLPILRQWVTLMQEAVRSYRGENGLLDQGSSNASENEFDREYNASTELWHQWILTESIRRTQVIVNTICNIYETMVLGSAECTGGIMFTARRGLWEADSAFQWLELSSSKLPLIVPSLRPNSLMSQYNADEVDDFVKLFWTFLVGNDRVQCWIDRNRMNIT</sequence>
<dbReference type="GO" id="GO:0008270">
    <property type="term" value="F:zinc ion binding"/>
    <property type="evidence" value="ECO:0007669"/>
    <property type="project" value="InterPro"/>
</dbReference>
<dbReference type="PROSITE" id="PS50048">
    <property type="entry name" value="ZN2_CY6_FUNGAL_2"/>
    <property type="match status" value="1"/>
</dbReference>
<comment type="caution">
    <text evidence="7">The sequence shown here is derived from an EMBL/GenBank/DDBJ whole genome shotgun (WGS) entry which is preliminary data.</text>
</comment>
<dbReference type="GO" id="GO:0000981">
    <property type="term" value="F:DNA-binding transcription factor activity, RNA polymerase II-specific"/>
    <property type="evidence" value="ECO:0007669"/>
    <property type="project" value="InterPro"/>
</dbReference>
<feature type="domain" description="Zn(2)-C6 fungal-type" evidence="6">
    <location>
        <begin position="9"/>
        <end position="39"/>
    </location>
</feature>
<protein>
    <recommendedName>
        <fullName evidence="6">Zn(2)-C6 fungal-type domain-containing protein</fullName>
    </recommendedName>
</protein>
<dbReference type="SMART" id="SM00066">
    <property type="entry name" value="GAL4"/>
    <property type="match status" value="1"/>
</dbReference>
<dbReference type="Proteomes" id="UP000775872">
    <property type="component" value="Unassembled WGS sequence"/>
</dbReference>
<dbReference type="InterPro" id="IPR001138">
    <property type="entry name" value="Zn2Cys6_DnaBD"/>
</dbReference>
<evidence type="ECO:0000256" key="5">
    <source>
        <dbReference type="ARBA" id="ARBA00023242"/>
    </source>
</evidence>